<sequence length="289" mass="30624">MTAPPCAAYGHAARRGQLLHALPALLPMQSAYHAGWVVLQLLGIISGLDSERAHIVRHVRALARARPIASVYVAGSADCGLLSVLHEAFGADIAGLDVRVADRSPVPLALCRQYAAAMGFPVALEVCDLGAPPGPAERRYDLVLTHSLLSFIAPDARAALVGHLAARLDVAGSLLLYQSVRARHGSPLLSYSPEQVDSMVGASLAAQRSAARCLPMLTEHELEGIVRAFCAAKITHAVASEDELIHSARAAGLAGVRCEPLSERELAGHRPATPESRYVKWMLQGQRAA</sequence>
<evidence type="ECO:0008006" key="3">
    <source>
        <dbReference type="Google" id="ProtNLM"/>
    </source>
</evidence>
<dbReference type="InterPro" id="IPR029063">
    <property type="entry name" value="SAM-dependent_MTases_sf"/>
</dbReference>
<evidence type="ECO:0000313" key="2">
    <source>
        <dbReference type="Proteomes" id="UP000621455"/>
    </source>
</evidence>
<dbReference type="RefSeq" id="WP_167093168.1">
    <property type="nucleotide sequence ID" value="NZ_WHJG01000053.1"/>
</dbReference>
<keyword evidence="2" id="KW-1185">Reference proteome</keyword>
<name>A0ABX0NDS1_9BURK</name>
<comment type="caution">
    <text evidence="1">The sequence shown here is derived from an EMBL/GenBank/DDBJ whole genome shotgun (WGS) entry which is preliminary data.</text>
</comment>
<proteinExistence type="predicted"/>
<organism evidence="1 2">
    <name type="scientific">Massilia frigida</name>
    <dbReference type="NCBI Taxonomy" id="2609281"/>
    <lineage>
        <taxon>Bacteria</taxon>
        <taxon>Pseudomonadati</taxon>
        <taxon>Pseudomonadota</taxon>
        <taxon>Betaproteobacteria</taxon>
        <taxon>Burkholderiales</taxon>
        <taxon>Oxalobacteraceae</taxon>
        <taxon>Telluria group</taxon>
        <taxon>Massilia</taxon>
    </lineage>
</organism>
<dbReference type="Gene3D" id="3.40.50.150">
    <property type="entry name" value="Vaccinia Virus protein VP39"/>
    <property type="match status" value="1"/>
</dbReference>
<reference evidence="1 2" key="1">
    <citation type="submission" date="2019-10" db="EMBL/GenBank/DDBJ databases">
        <title>Taxonomy of Antarctic Massilia spp.: description of Massilia rubra sp. nov., Massilia aquatica sp. nov., Massilia mucilaginosa sp. nov., Massilia frigida sp. nov. isolated from streams, lakes and regoliths.</title>
        <authorList>
            <person name="Holochova P."/>
            <person name="Sedlacek I."/>
            <person name="Kralova S."/>
            <person name="Maslanova I."/>
            <person name="Busse H.-J."/>
            <person name="Stankova E."/>
            <person name="Vrbovska V."/>
            <person name="Kovarovic V."/>
            <person name="Bartak M."/>
            <person name="Svec P."/>
            <person name="Pantucek R."/>
        </authorList>
    </citation>
    <scope>NUCLEOTIDE SEQUENCE [LARGE SCALE GENOMIC DNA]</scope>
    <source>
        <strain evidence="1 2">CCM 8695</strain>
    </source>
</reference>
<evidence type="ECO:0000313" key="1">
    <source>
        <dbReference type="EMBL" id="NHZ83463.1"/>
    </source>
</evidence>
<dbReference type="EMBL" id="WHJG01000053">
    <property type="protein sequence ID" value="NHZ83463.1"/>
    <property type="molecule type" value="Genomic_DNA"/>
</dbReference>
<gene>
    <name evidence="1" type="ORF">F2P44_29975</name>
</gene>
<dbReference type="Proteomes" id="UP000621455">
    <property type="component" value="Unassembled WGS sequence"/>
</dbReference>
<protein>
    <recommendedName>
        <fullName evidence="3">Class I SAM-dependent methyltransferase</fullName>
    </recommendedName>
</protein>
<dbReference type="SUPFAM" id="SSF53335">
    <property type="entry name" value="S-adenosyl-L-methionine-dependent methyltransferases"/>
    <property type="match status" value="1"/>
</dbReference>
<dbReference type="CDD" id="cd02440">
    <property type="entry name" value="AdoMet_MTases"/>
    <property type="match status" value="1"/>
</dbReference>
<accession>A0ABX0NDS1</accession>